<feature type="short sequence motif" description="Histidine triad motif" evidence="2 3">
    <location>
        <begin position="98"/>
        <end position="102"/>
    </location>
</feature>
<comment type="caution">
    <text evidence="5">The sequence shown here is derived from an EMBL/GenBank/DDBJ whole genome shotgun (WGS) entry which is preliminary data.</text>
</comment>
<name>A0A923MHC4_9FIRM</name>
<sequence>MSDCLFCKIIAGEIPSSKVYEDELCYAFNDIAPQAPTHFLVVPKAHIQSVSAVTAENSAVVAHIFEVIAKLSKELGFDEAGYRVVSNIGEAGQQSVPHLHFHVLAGRDMTWPPG</sequence>
<feature type="active site" description="Tele-AMP-histidine intermediate" evidence="1">
    <location>
        <position position="100"/>
    </location>
</feature>
<evidence type="ECO:0000313" key="5">
    <source>
        <dbReference type="EMBL" id="MBC5769259.1"/>
    </source>
</evidence>
<dbReference type="PRINTS" id="PR00332">
    <property type="entry name" value="HISTRIAD"/>
</dbReference>
<dbReference type="InterPro" id="IPR036265">
    <property type="entry name" value="HIT-like_sf"/>
</dbReference>
<proteinExistence type="predicted"/>
<dbReference type="InterPro" id="IPR019808">
    <property type="entry name" value="Histidine_triad_CS"/>
</dbReference>
<evidence type="ECO:0000259" key="4">
    <source>
        <dbReference type="PROSITE" id="PS51084"/>
    </source>
</evidence>
<dbReference type="CDD" id="cd01276">
    <property type="entry name" value="PKCI_related"/>
    <property type="match status" value="1"/>
</dbReference>
<dbReference type="InterPro" id="IPR011146">
    <property type="entry name" value="HIT-like"/>
</dbReference>
<evidence type="ECO:0000313" key="6">
    <source>
        <dbReference type="Proteomes" id="UP000620327"/>
    </source>
</evidence>
<dbReference type="Gene3D" id="3.30.428.10">
    <property type="entry name" value="HIT-like"/>
    <property type="match status" value="1"/>
</dbReference>
<dbReference type="InterPro" id="IPR001310">
    <property type="entry name" value="Histidine_triad_HIT"/>
</dbReference>
<dbReference type="GO" id="GO:0003824">
    <property type="term" value="F:catalytic activity"/>
    <property type="evidence" value="ECO:0007669"/>
    <property type="project" value="InterPro"/>
</dbReference>
<protein>
    <submittedName>
        <fullName evidence="5">Histidine triad nucleotide-binding protein</fullName>
    </submittedName>
</protein>
<organism evidence="5 6">
    <name type="scientific">Dysosmobacter segnis</name>
    <dbReference type="NCBI Taxonomy" id="2763042"/>
    <lineage>
        <taxon>Bacteria</taxon>
        <taxon>Bacillati</taxon>
        <taxon>Bacillota</taxon>
        <taxon>Clostridia</taxon>
        <taxon>Eubacteriales</taxon>
        <taxon>Oscillospiraceae</taxon>
        <taxon>Dysosmobacter</taxon>
    </lineage>
</organism>
<dbReference type="Pfam" id="PF01230">
    <property type="entry name" value="HIT"/>
    <property type="match status" value="1"/>
</dbReference>
<reference evidence="5" key="1">
    <citation type="submission" date="2020-08" db="EMBL/GenBank/DDBJ databases">
        <title>Genome public.</title>
        <authorList>
            <person name="Liu C."/>
            <person name="Sun Q."/>
        </authorList>
    </citation>
    <scope>NUCLEOTIDE SEQUENCE</scope>
    <source>
        <strain evidence="5">BX15</strain>
    </source>
</reference>
<dbReference type="EMBL" id="JACOQI010000002">
    <property type="protein sequence ID" value="MBC5769259.1"/>
    <property type="molecule type" value="Genomic_DNA"/>
</dbReference>
<dbReference type="PROSITE" id="PS51084">
    <property type="entry name" value="HIT_2"/>
    <property type="match status" value="1"/>
</dbReference>
<evidence type="ECO:0000256" key="3">
    <source>
        <dbReference type="PROSITE-ProRule" id="PRU00464"/>
    </source>
</evidence>
<dbReference type="RefSeq" id="WP_187013643.1">
    <property type="nucleotide sequence ID" value="NZ_JACOQI010000002.1"/>
</dbReference>
<dbReference type="AlphaFoldDB" id="A0A923MHC4"/>
<accession>A0A923MHC4</accession>
<evidence type="ECO:0000256" key="1">
    <source>
        <dbReference type="PIRSR" id="PIRSR601310-1"/>
    </source>
</evidence>
<dbReference type="SUPFAM" id="SSF54197">
    <property type="entry name" value="HIT-like"/>
    <property type="match status" value="1"/>
</dbReference>
<dbReference type="PROSITE" id="PS00892">
    <property type="entry name" value="HIT_1"/>
    <property type="match status" value="1"/>
</dbReference>
<feature type="domain" description="HIT" evidence="4">
    <location>
        <begin position="5"/>
        <end position="114"/>
    </location>
</feature>
<dbReference type="Proteomes" id="UP000620327">
    <property type="component" value="Unassembled WGS sequence"/>
</dbReference>
<keyword evidence="6" id="KW-1185">Reference proteome</keyword>
<gene>
    <name evidence="5" type="ORF">H8Z83_02725</name>
</gene>
<evidence type="ECO:0000256" key="2">
    <source>
        <dbReference type="PIRSR" id="PIRSR601310-3"/>
    </source>
</evidence>
<dbReference type="PANTHER" id="PTHR23089">
    <property type="entry name" value="HISTIDINE TRIAD HIT PROTEIN"/>
    <property type="match status" value="1"/>
</dbReference>